<dbReference type="SUPFAM" id="SSF103473">
    <property type="entry name" value="MFS general substrate transporter"/>
    <property type="match status" value="1"/>
</dbReference>
<gene>
    <name evidence="2" type="ORF">OS493_006123</name>
</gene>
<dbReference type="PANTHER" id="PTHR11360">
    <property type="entry name" value="MONOCARBOXYLATE TRANSPORTER"/>
    <property type="match status" value="1"/>
</dbReference>
<keyword evidence="1" id="KW-0812">Transmembrane</keyword>
<dbReference type="OrthoDB" id="6499973at2759"/>
<dbReference type="AlphaFoldDB" id="A0A9X0A4A0"/>
<feature type="transmembrane region" description="Helical" evidence="1">
    <location>
        <begin position="12"/>
        <end position="40"/>
    </location>
</feature>
<keyword evidence="1" id="KW-1133">Transmembrane helix</keyword>
<dbReference type="EMBL" id="MU825398">
    <property type="protein sequence ID" value="KAJ7393157.1"/>
    <property type="molecule type" value="Genomic_DNA"/>
</dbReference>
<comment type="caution">
    <text evidence="2">The sequence shown here is derived from an EMBL/GenBank/DDBJ whole genome shotgun (WGS) entry which is preliminary data.</text>
</comment>
<evidence type="ECO:0000313" key="3">
    <source>
        <dbReference type="Proteomes" id="UP001163046"/>
    </source>
</evidence>
<keyword evidence="1" id="KW-0472">Membrane</keyword>
<proteinExistence type="predicted"/>
<protein>
    <recommendedName>
        <fullName evidence="4">Major facilitator superfamily (MFS) profile domain-containing protein</fullName>
    </recommendedName>
</protein>
<evidence type="ECO:0008006" key="4">
    <source>
        <dbReference type="Google" id="ProtNLM"/>
    </source>
</evidence>
<dbReference type="InterPro" id="IPR036259">
    <property type="entry name" value="MFS_trans_sf"/>
</dbReference>
<accession>A0A9X0A4A0</accession>
<evidence type="ECO:0000256" key="1">
    <source>
        <dbReference type="SAM" id="Phobius"/>
    </source>
</evidence>
<sequence>MLQAHVQDGKWSWLVCFSATLSWLAAMGFVYSFGIFFPVFMDYFHESREKTAWVGSLSFAVINFAGLASGALVIRFGCRVTALMGPSYAR</sequence>
<dbReference type="InterPro" id="IPR050327">
    <property type="entry name" value="Proton-linked_MCT"/>
</dbReference>
<reference evidence="2" key="1">
    <citation type="submission" date="2023-01" db="EMBL/GenBank/DDBJ databases">
        <title>Genome assembly of the deep-sea coral Lophelia pertusa.</title>
        <authorList>
            <person name="Herrera S."/>
            <person name="Cordes E."/>
        </authorList>
    </citation>
    <scope>NUCLEOTIDE SEQUENCE</scope>
    <source>
        <strain evidence="2">USNM1676648</strain>
        <tissue evidence="2">Polyp</tissue>
    </source>
</reference>
<dbReference type="Gene3D" id="1.20.1250.20">
    <property type="entry name" value="MFS general substrate transporter like domains"/>
    <property type="match status" value="1"/>
</dbReference>
<dbReference type="PANTHER" id="PTHR11360:SF251">
    <property type="entry name" value="MAJOR FACILITATOR SUPERFAMILY (MFS) PROFILE DOMAIN-CONTAINING PROTEIN"/>
    <property type="match status" value="1"/>
</dbReference>
<keyword evidence="3" id="KW-1185">Reference proteome</keyword>
<name>A0A9X0A4A0_9CNID</name>
<dbReference type="Proteomes" id="UP001163046">
    <property type="component" value="Unassembled WGS sequence"/>
</dbReference>
<organism evidence="2 3">
    <name type="scientific">Desmophyllum pertusum</name>
    <dbReference type="NCBI Taxonomy" id="174260"/>
    <lineage>
        <taxon>Eukaryota</taxon>
        <taxon>Metazoa</taxon>
        <taxon>Cnidaria</taxon>
        <taxon>Anthozoa</taxon>
        <taxon>Hexacorallia</taxon>
        <taxon>Scleractinia</taxon>
        <taxon>Caryophylliina</taxon>
        <taxon>Caryophylliidae</taxon>
        <taxon>Desmophyllum</taxon>
    </lineage>
</organism>
<feature type="transmembrane region" description="Helical" evidence="1">
    <location>
        <begin position="52"/>
        <end position="74"/>
    </location>
</feature>
<evidence type="ECO:0000313" key="2">
    <source>
        <dbReference type="EMBL" id="KAJ7393157.1"/>
    </source>
</evidence>